<dbReference type="GO" id="GO:0000272">
    <property type="term" value="P:polysaccharide catabolic process"/>
    <property type="evidence" value="ECO:0007669"/>
    <property type="project" value="InterPro"/>
</dbReference>
<dbReference type="AlphaFoldDB" id="A0A517YRM1"/>
<accession>A0A517YRM1</accession>
<keyword evidence="1" id="KW-0732">Signal</keyword>
<dbReference type="SUPFAM" id="SSF63829">
    <property type="entry name" value="Calcium-dependent phosphotriesterase"/>
    <property type="match status" value="1"/>
</dbReference>
<sequence precursor="true">MQNKYKCYPVNKILLGMLAAGMLCGTSFAAAPSHMDLLVGQAHSEADGGRLGGYAYDANTGNFWLATFGTAAGVRQYDSAADDSETYVTPTDIELFNRASDVSGGLTSANNSGNTYLFSMLLNPKEVTRNGVIYQAGELGVLINYSDVKEDGLTLRPEWGKAVMAYDLRKIGSATTKTPDRANAQTGAPDGSVYGATGVTDWNDAFGVIATNNDFTNASIDSDYEKRPYIARQFAWSSSGKSIYISNHGNREKGGGIYRLNVETNELNHVVTVGADSSSTYYAEPSVVHTSVRDFGAGEGAGDQVIISGAADNGNANGISYFVDGESGASDVKTLVSGEDLLAFTERDDTRLWASTADTEGNLYFVEGKGGNIFKLDQAGRLISIANKAQLSIFNKTNGGKYYSNSGNATRLQLREIDGGDLQLMTRTNNTFVTGVTIGKSGDLNQDGQINVADTNFFKTQYEQVDAASLIVGSDEYLHYISADLNGTADFDRKTGVLASHAVTNKDMDVLRQFINLRAGDTNWDFKVDISDFETLRSNFDPTATDKSWFDGNYNYNTNGAVDIADFEALRASFNPADSYETEVAVTSDVVTTQANTPVFAAAESEDLSIEITADGTVNLVGNASFTSFQIVGDADSVVESNFIPVAGMFETSGDKFVGGLGFAPVALDGRLSLGQIYNIDLDLRDLVFSYNGNLVGEVTYLIPEPSAVMMLMASSLLLLRRKQA</sequence>
<dbReference type="SUPFAM" id="SSF63446">
    <property type="entry name" value="Type I dockerin domain"/>
    <property type="match status" value="1"/>
</dbReference>
<protein>
    <recommendedName>
        <fullName evidence="4">PEP-CTERM protein-sorting domain-containing protein</fullName>
    </recommendedName>
</protein>
<evidence type="ECO:0000256" key="1">
    <source>
        <dbReference type="SAM" id="SignalP"/>
    </source>
</evidence>
<feature type="signal peptide" evidence="1">
    <location>
        <begin position="1"/>
        <end position="29"/>
    </location>
</feature>
<gene>
    <name evidence="2" type="ORF">KS4_09020</name>
</gene>
<organism evidence="2 3">
    <name type="scientific">Poriferisphaera corsica</name>
    <dbReference type="NCBI Taxonomy" id="2528020"/>
    <lineage>
        <taxon>Bacteria</taxon>
        <taxon>Pseudomonadati</taxon>
        <taxon>Planctomycetota</taxon>
        <taxon>Phycisphaerae</taxon>
        <taxon>Phycisphaerales</taxon>
        <taxon>Phycisphaeraceae</taxon>
        <taxon>Poriferisphaera</taxon>
    </lineage>
</organism>
<evidence type="ECO:0008006" key="4">
    <source>
        <dbReference type="Google" id="ProtNLM"/>
    </source>
</evidence>
<dbReference type="KEGG" id="pcor:KS4_09020"/>
<evidence type="ECO:0000313" key="2">
    <source>
        <dbReference type="EMBL" id="QDU32864.1"/>
    </source>
</evidence>
<reference evidence="2 3" key="1">
    <citation type="submission" date="2019-02" db="EMBL/GenBank/DDBJ databases">
        <title>Deep-cultivation of Planctomycetes and their phenomic and genomic characterization uncovers novel biology.</title>
        <authorList>
            <person name="Wiegand S."/>
            <person name="Jogler M."/>
            <person name="Boedeker C."/>
            <person name="Pinto D."/>
            <person name="Vollmers J."/>
            <person name="Rivas-Marin E."/>
            <person name="Kohn T."/>
            <person name="Peeters S.H."/>
            <person name="Heuer A."/>
            <person name="Rast P."/>
            <person name="Oberbeckmann S."/>
            <person name="Bunk B."/>
            <person name="Jeske O."/>
            <person name="Meyerdierks A."/>
            <person name="Storesund J.E."/>
            <person name="Kallscheuer N."/>
            <person name="Luecker S."/>
            <person name="Lage O.M."/>
            <person name="Pohl T."/>
            <person name="Merkel B.J."/>
            <person name="Hornburger P."/>
            <person name="Mueller R.-W."/>
            <person name="Bruemmer F."/>
            <person name="Labrenz M."/>
            <person name="Spormann A.M."/>
            <person name="Op den Camp H."/>
            <person name="Overmann J."/>
            <person name="Amann R."/>
            <person name="Jetten M.S.M."/>
            <person name="Mascher T."/>
            <person name="Medema M.H."/>
            <person name="Devos D.P."/>
            <person name="Kaster A.-K."/>
            <person name="Ovreas L."/>
            <person name="Rohde M."/>
            <person name="Galperin M.Y."/>
            <person name="Jogler C."/>
        </authorList>
    </citation>
    <scope>NUCLEOTIDE SEQUENCE [LARGE SCALE GENOMIC DNA]</scope>
    <source>
        <strain evidence="2 3">KS4</strain>
    </source>
</reference>
<dbReference type="InterPro" id="IPR036439">
    <property type="entry name" value="Dockerin_dom_sf"/>
</dbReference>
<evidence type="ECO:0000313" key="3">
    <source>
        <dbReference type="Proteomes" id="UP000317369"/>
    </source>
</evidence>
<name>A0A517YRM1_9BACT</name>
<proteinExistence type="predicted"/>
<feature type="chain" id="PRO_5021817952" description="PEP-CTERM protein-sorting domain-containing protein" evidence="1">
    <location>
        <begin position="30"/>
        <end position="725"/>
    </location>
</feature>
<dbReference type="RefSeq" id="WP_200761563.1">
    <property type="nucleotide sequence ID" value="NZ_CP036425.1"/>
</dbReference>
<dbReference type="Proteomes" id="UP000317369">
    <property type="component" value="Chromosome"/>
</dbReference>
<keyword evidence="3" id="KW-1185">Reference proteome</keyword>
<dbReference type="EMBL" id="CP036425">
    <property type="protein sequence ID" value="QDU32864.1"/>
    <property type="molecule type" value="Genomic_DNA"/>
</dbReference>
<dbReference type="Gene3D" id="2.60.40.4130">
    <property type="match status" value="1"/>
</dbReference>